<keyword evidence="2 6" id="KW-0489">Methyltransferase</keyword>
<dbReference type="STRING" id="388467.A19Y_0275"/>
<dbReference type="PRINTS" id="PR00508">
    <property type="entry name" value="S21N4MTFRASE"/>
</dbReference>
<dbReference type="HOGENOM" id="CLU_024927_10_1_3"/>
<dbReference type="PATRIC" id="fig|388467.6.peg.229"/>
<dbReference type="AlphaFoldDB" id="A0A073CB14"/>
<dbReference type="GO" id="GO:0003677">
    <property type="term" value="F:DNA binding"/>
    <property type="evidence" value="ECO:0007669"/>
    <property type="project" value="InterPro"/>
</dbReference>
<evidence type="ECO:0000256" key="2">
    <source>
        <dbReference type="ARBA" id="ARBA00022603"/>
    </source>
</evidence>
<dbReference type="Gene3D" id="3.40.50.150">
    <property type="entry name" value="Vaccinia Virus protein VP39"/>
    <property type="match status" value="1"/>
</dbReference>
<evidence type="ECO:0000256" key="1">
    <source>
        <dbReference type="ARBA" id="ARBA00006594"/>
    </source>
</evidence>
<dbReference type="PANTHER" id="PTHR13370:SF24">
    <property type="entry name" value="TYPE III RESTRICTION-MODIFICATION ENZYME STYLTI MOD SUBUNIT"/>
    <property type="match status" value="1"/>
</dbReference>
<dbReference type="PANTHER" id="PTHR13370">
    <property type="entry name" value="RNA METHYLASE-RELATED"/>
    <property type="match status" value="1"/>
</dbReference>
<gene>
    <name evidence="6" type="ORF">A19Y_0275</name>
</gene>
<dbReference type="GO" id="GO:0008170">
    <property type="term" value="F:N-methyltransferase activity"/>
    <property type="evidence" value="ECO:0007669"/>
    <property type="project" value="InterPro"/>
</dbReference>
<dbReference type="InterPro" id="IPR002941">
    <property type="entry name" value="DNA_methylase_N4/N6"/>
</dbReference>
<dbReference type="InterPro" id="IPR029063">
    <property type="entry name" value="SAM-dependent_MTases_sf"/>
</dbReference>
<feature type="domain" description="DNA methylase N-4/N-6" evidence="5">
    <location>
        <begin position="31"/>
        <end position="277"/>
    </location>
</feature>
<dbReference type="EMBL" id="CM002803">
    <property type="protein sequence ID" value="KEI65509.1"/>
    <property type="molecule type" value="Genomic_DNA"/>
</dbReference>
<dbReference type="FunFam" id="3.40.50.150:FF:000347">
    <property type="entry name" value="Methyltransferase"/>
    <property type="match status" value="1"/>
</dbReference>
<evidence type="ECO:0000259" key="5">
    <source>
        <dbReference type="Pfam" id="PF01555"/>
    </source>
</evidence>
<protein>
    <recommendedName>
        <fullName evidence="4">Methyltransferase</fullName>
        <ecNumber evidence="4">2.1.1.-</ecNumber>
    </recommendedName>
</protein>
<dbReference type="Pfam" id="PF01555">
    <property type="entry name" value="N6_N4_Mtase"/>
    <property type="match status" value="1"/>
</dbReference>
<keyword evidence="3 6" id="KW-0808">Transferase</keyword>
<dbReference type="EC" id="2.1.1.-" evidence="4"/>
<name>A0A073CB14_PLAA1</name>
<keyword evidence="7" id="KW-1185">Reference proteome</keyword>
<accession>A0A073CB14</accession>
<dbReference type="InterPro" id="IPR001091">
    <property type="entry name" value="RM_Methyltransferase"/>
</dbReference>
<evidence type="ECO:0000313" key="7">
    <source>
        <dbReference type="Proteomes" id="UP000027395"/>
    </source>
</evidence>
<evidence type="ECO:0000256" key="3">
    <source>
        <dbReference type="ARBA" id="ARBA00022679"/>
    </source>
</evidence>
<evidence type="ECO:0000256" key="4">
    <source>
        <dbReference type="RuleBase" id="RU362026"/>
    </source>
</evidence>
<dbReference type="GO" id="GO:0005737">
    <property type="term" value="C:cytoplasm"/>
    <property type="evidence" value="ECO:0007669"/>
    <property type="project" value="TreeGrafter"/>
</dbReference>
<dbReference type="Proteomes" id="UP000027395">
    <property type="component" value="Chromosome"/>
</dbReference>
<dbReference type="CDD" id="cd02440">
    <property type="entry name" value="AdoMet_MTases"/>
    <property type="match status" value="1"/>
</dbReference>
<evidence type="ECO:0000313" key="6">
    <source>
        <dbReference type="EMBL" id="KEI65509.1"/>
    </source>
</evidence>
<proteinExistence type="inferred from homology"/>
<reference evidence="6 7" key="1">
    <citation type="journal article" date="2014" name="Appl. Environ. Microbiol.">
        <title>Elucidation of insertion elements encoded on plasmids and in vitro construction of shuttle vectors from the toxic cyanobacterium Planktothrix.</title>
        <authorList>
            <person name="Christiansen G."/>
            <person name="Goesmann A."/>
            <person name="Kurmayer R."/>
        </authorList>
    </citation>
    <scope>NUCLEOTIDE SEQUENCE [LARGE SCALE GENOMIC DNA]</scope>
    <source>
        <strain evidence="6 7">NIVA-CYA 126/8</strain>
    </source>
</reference>
<sequence length="404" mass="46113">MINLLKTMNNTYNIIQGDCLDIVQGMQQNSVNLIYLDPPFFTQKQHSLKTRDRQSEFSYDDLWESHQDYAKFIHDRLAVLHQVLKEDGSIFVHCDTHANYIIRSILDHIFGQENFRSEIIWSYKRWSNSKKGLLPAHQTIFFYSKTNQFIFNPIYCDYSESTNIDQILQKRTRDEHGKAVYARDDHGEIIPADPKKGVPLSDVWEIPYLNPKAKERVGYPSQKPILLLEQIIELASNPGDIILDPFCGSGTTIIAAKLLNRSAWGIDISPDAVQICKDRLKTPIKSESLLLQKGRKAYLNANEDALNIIASLDIIPVQRNQGIDAILKQNYQGKPVPIRVQRRGESLHKALALLHKASQIKGAVKSILVKTSDDLFELEMTDIPDHIMIIEAPAYAVQKGFYLN</sequence>
<dbReference type="eggNOG" id="COG2189">
    <property type="taxonomic scope" value="Bacteria"/>
</dbReference>
<organism evidence="6 7">
    <name type="scientific">Planktothrix agardhii (strain NIVA-CYA 126/8)</name>
    <dbReference type="NCBI Taxonomy" id="388467"/>
    <lineage>
        <taxon>Bacteria</taxon>
        <taxon>Bacillati</taxon>
        <taxon>Cyanobacteriota</taxon>
        <taxon>Cyanophyceae</taxon>
        <taxon>Oscillatoriophycideae</taxon>
        <taxon>Oscillatoriales</taxon>
        <taxon>Microcoleaceae</taxon>
        <taxon>Planktothrix</taxon>
    </lineage>
</organism>
<dbReference type="PROSITE" id="PS00092">
    <property type="entry name" value="N6_MTASE"/>
    <property type="match status" value="1"/>
</dbReference>
<dbReference type="InterPro" id="IPR002052">
    <property type="entry name" value="DNA_methylase_N6_adenine_CS"/>
</dbReference>
<dbReference type="SUPFAM" id="SSF53335">
    <property type="entry name" value="S-adenosyl-L-methionine-dependent methyltransferases"/>
    <property type="match status" value="1"/>
</dbReference>
<comment type="similarity">
    <text evidence="1 4">Belongs to the N(4)/N(6)-methyltransferase family.</text>
</comment>
<dbReference type="GO" id="GO:0032259">
    <property type="term" value="P:methylation"/>
    <property type="evidence" value="ECO:0007669"/>
    <property type="project" value="UniProtKB-KW"/>
</dbReference>